<dbReference type="PANTHER" id="PTHR32026">
    <property type="entry name" value="METHYLTRANSFERASE-LIKE PROTEIN 24"/>
    <property type="match status" value="1"/>
</dbReference>
<name>A0A6N8L4D9_9SPHI</name>
<keyword evidence="2" id="KW-0489">Methyltransferase</keyword>
<gene>
    <name evidence="2" type="ORF">GQF63_18225</name>
</gene>
<protein>
    <submittedName>
        <fullName evidence="2">FkbM family methyltransferase</fullName>
    </submittedName>
</protein>
<evidence type="ECO:0000313" key="2">
    <source>
        <dbReference type="EMBL" id="MVZ63964.1"/>
    </source>
</evidence>
<dbReference type="NCBIfam" id="TIGR01444">
    <property type="entry name" value="fkbM_fam"/>
    <property type="match status" value="1"/>
</dbReference>
<dbReference type="Gene3D" id="3.40.50.150">
    <property type="entry name" value="Vaccinia Virus protein VP39"/>
    <property type="match status" value="1"/>
</dbReference>
<keyword evidence="3" id="KW-1185">Reference proteome</keyword>
<keyword evidence="2" id="KW-0808">Transferase</keyword>
<comment type="caution">
    <text evidence="2">The sequence shown here is derived from an EMBL/GenBank/DDBJ whole genome shotgun (WGS) entry which is preliminary data.</text>
</comment>
<dbReference type="EMBL" id="WSQA01000018">
    <property type="protein sequence ID" value="MVZ63964.1"/>
    <property type="molecule type" value="Genomic_DNA"/>
</dbReference>
<sequence length="234" mass="26565">MERNSNLKRLEYWIKARIGKISFIDIEEKHEKKWYGNGYGGFYIDPTLVPEDAIVYSFGIGEDISFDLDIIAKHGSQVFGFDPTPKSIDYISKQDIPAGFHFHPFGIGEQTGTVTFNLPKNKDHVSGSVYEHKLVDEHNAVEVLLKDFKDITTELGHTHIDVLKMDIEGSEYAVIEGILNSGVSIKQILIETHERFFPDGKAKGDKFFKALYQHGYRIFAISDTYQEISLVKSA</sequence>
<dbReference type="SUPFAM" id="SSF53335">
    <property type="entry name" value="S-adenosyl-L-methionine-dependent methyltransferases"/>
    <property type="match status" value="1"/>
</dbReference>
<dbReference type="Pfam" id="PF05050">
    <property type="entry name" value="Methyltransf_21"/>
    <property type="match status" value="1"/>
</dbReference>
<dbReference type="InterPro" id="IPR026913">
    <property type="entry name" value="METTL24"/>
</dbReference>
<dbReference type="OrthoDB" id="9812600at2"/>
<dbReference type="Proteomes" id="UP000435036">
    <property type="component" value="Unassembled WGS sequence"/>
</dbReference>
<proteinExistence type="predicted"/>
<dbReference type="RefSeq" id="WP_160370683.1">
    <property type="nucleotide sequence ID" value="NZ_WSQA01000018.1"/>
</dbReference>
<reference evidence="2 3" key="1">
    <citation type="submission" date="2019-12" db="EMBL/GenBank/DDBJ databases">
        <authorList>
            <person name="Dong K."/>
        </authorList>
    </citation>
    <scope>NUCLEOTIDE SEQUENCE [LARGE SCALE GENOMIC DNA]</scope>
    <source>
        <strain evidence="2 3">JCM 31225</strain>
    </source>
</reference>
<accession>A0A6N8L4D9</accession>
<dbReference type="GO" id="GO:0032259">
    <property type="term" value="P:methylation"/>
    <property type="evidence" value="ECO:0007669"/>
    <property type="project" value="UniProtKB-KW"/>
</dbReference>
<dbReference type="InterPro" id="IPR029063">
    <property type="entry name" value="SAM-dependent_MTases_sf"/>
</dbReference>
<organism evidence="2 3">
    <name type="scientific">Sphingobacterium humi</name>
    <dbReference type="NCBI Taxonomy" id="1796905"/>
    <lineage>
        <taxon>Bacteria</taxon>
        <taxon>Pseudomonadati</taxon>
        <taxon>Bacteroidota</taxon>
        <taxon>Sphingobacteriia</taxon>
        <taxon>Sphingobacteriales</taxon>
        <taxon>Sphingobacteriaceae</taxon>
        <taxon>Sphingobacterium</taxon>
    </lineage>
</organism>
<dbReference type="PANTHER" id="PTHR32026:SF10">
    <property type="entry name" value="METHYLTRANSFERASE-LIKE PROTEIN 24-RELATED"/>
    <property type="match status" value="1"/>
</dbReference>
<dbReference type="GO" id="GO:0008168">
    <property type="term" value="F:methyltransferase activity"/>
    <property type="evidence" value="ECO:0007669"/>
    <property type="project" value="UniProtKB-KW"/>
</dbReference>
<dbReference type="AlphaFoldDB" id="A0A6N8L4D9"/>
<evidence type="ECO:0000313" key="3">
    <source>
        <dbReference type="Proteomes" id="UP000435036"/>
    </source>
</evidence>
<feature type="domain" description="Methyltransferase FkbM" evidence="1">
    <location>
        <begin position="74"/>
        <end position="218"/>
    </location>
</feature>
<evidence type="ECO:0000259" key="1">
    <source>
        <dbReference type="Pfam" id="PF05050"/>
    </source>
</evidence>
<dbReference type="InterPro" id="IPR006342">
    <property type="entry name" value="FkbM_mtfrase"/>
</dbReference>